<comment type="caution">
    <text evidence="4">The sequence shown here is derived from an EMBL/GenBank/DDBJ whole genome shotgun (WGS) entry which is preliminary data.</text>
</comment>
<name>A0A812RGE7_9DINO</name>
<dbReference type="PANTHER" id="PTHR44196">
    <property type="entry name" value="DEHYDROGENASE/REDUCTASE SDR FAMILY MEMBER 7B"/>
    <property type="match status" value="1"/>
</dbReference>
<sequence>MQPSVPAPCRVLKGVHSVIPSHLPWASPRHIRWQADQRATKVLVPALLTVTARLLSQHPGRAWRRSALRAISRKSGQDELPHGGPTVVISGASQGTGRALALKFAQDGFNVVLAARDPENLLEAERLCQETLKPGRLAMAVPCDITSPESVQLLCDSVAERFTDLRVVVCNAGVCMTGEFADTSLEDFQSQMNVNFLGHVATVRAFLPLLLQHNGSSNPAPTVCFVNSFGARVPLPGMTAYCAAKYALQGFADSLRLELTSKGVHVATVHPGVIRSDFRTRAQWRGSAAGSRRSMMNTLLDGQSPVSGVTQSVEEVAEAAFEAVKTRQNEVVVGLPFRTMLAAYGFGKALGIA</sequence>
<reference evidence="4" key="1">
    <citation type="submission" date="2021-02" db="EMBL/GenBank/DDBJ databases">
        <authorList>
            <person name="Dougan E. K."/>
            <person name="Rhodes N."/>
            <person name="Thang M."/>
            <person name="Chan C."/>
        </authorList>
    </citation>
    <scope>NUCLEOTIDE SEQUENCE</scope>
</reference>
<accession>A0A812RGE7</accession>
<comment type="similarity">
    <text evidence="1">Belongs to the short-chain dehydrogenases/reductases (SDR) family.</text>
</comment>
<evidence type="ECO:0000256" key="1">
    <source>
        <dbReference type="ARBA" id="ARBA00006484"/>
    </source>
</evidence>
<dbReference type="GO" id="GO:0016491">
    <property type="term" value="F:oxidoreductase activity"/>
    <property type="evidence" value="ECO:0007669"/>
    <property type="project" value="UniProtKB-KW"/>
</dbReference>
<proteinExistence type="inferred from homology"/>
<evidence type="ECO:0000313" key="4">
    <source>
        <dbReference type="EMBL" id="CAE7438122.1"/>
    </source>
</evidence>
<evidence type="ECO:0000256" key="3">
    <source>
        <dbReference type="ARBA" id="ARBA00037096"/>
    </source>
</evidence>
<dbReference type="PROSITE" id="PS00061">
    <property type="entry name" value="ADH_SHORT"/>
    <property type="match status" value="1"/>
</dbReference>
<dbReference type="Proteomes" id="UP000604046">
    <property type="component" value="Unassembled WGS sequence"/>
</dbReference>
<dbReference type="EMBL" id="CAJNDS010002335">
    <property type="protein sequence ID" value="CAE7438122.1"/>
    <property type="molecule type" value="Genomic_DNA"/>
</dbReference>
<dbReference type="Pfam" id="PF00106">
    <property type="entry name" value="adh_short"/>
    <property type="match status" value="1"/>
</dbReference>
<evidence type="ECO:0000256" key="2">
    <source>
        <dbReference type="ARBA" id="ARBA00023002"/>
    </source>
</evidence>
<dbReference type="PRINTS" id="PR00081">
    <property type="entry name" value="GDHRDH"/>
</dbReference>
<evidence type="ECO:0000313" key="5">
    <source>
        <dbReference type="Proteomes" id="UP000604046"/>
    </source>
</evidence>
<dbReference type="GO" id="GO:0016020">
    <property type="term" value="C:membrane"/>
    <property type="evidence" value="ECO:0007669"/>
    <property type="project" value="TreeGrafter"/>
</dbReference>
<dbReference type="InterPro" id="IPR002347">
    <property type="entry name" value="SDR_fam"/>
</dbReference>
<gene>
    <name evidence="4" type="ORF">SNAT2548_LOCUS23814</name>
</gene>
<dbReference type="OrthoDB" id="1274115at2759"/>
<dbReference type="PANTHER" id="PTHR44196:SF1">
    <property type="entry name" value="DEHYDROGENASE_REDUCTASE SDR FAMILY MEMBER 7B"/>
    <property type="match status" value="1"/>
</dbReference>
<dbReference type="SUPFAM" id="SSF51735">
    <property type="entry name" value="NAD(P)-binding Rossmann-fold domains"/>
    <property type="match status" value="1"/>
</dbReference>
<protein>
    <submittedName>
        <fullName evidence="4">Uncharacterized protein</fullName>
    </submittedName>
</protein>
<dbReference type="InterPro" id="IPR036291">
    <property type="entry name" value="NAD(P)-bd_dom_sf"/>
</dbReference>
<keyword evidence="2" id="KW-0560">Oxidoreductase</keyword>
<comment type="function">
    <text evidence="3">Putative oxidoreductase.</text>
</comment>
<dbReference type="InterPro" id="IPR020904">
    <property type="entry name" value="Sc_DH/Rdtase_CS"/>
</dbReference>
<dbReference type="Gene3D" id="3.40.50.720">
    <property type="entry name" value="NAD(P)-binding Rossmann-like Domain"/>
    <property type="match status" value="1"/>
</dbReference>
<keyword evidence="5" id="KW-1185">Reference proteome</keyword>
<dbReference type="AlphaFoldDB" id="A0A812RGE7"/>
<organism evidence="4 5">
    <name type="scientific">Symbiodinium natans</name>
    <dbReference type="NCBI Taxonomy" id="878477"/>
    <lineage>
        <taxon>Eukaryota</taxon>
        <taxon>Sar</taxon>
        <taxon>Alveolata</taxon>
        <taxon>Dinophyceae</taxon>
        <taxon>Suessiales</taxon>
        <taxon>Symbiodiniaceae</taxon>
        <taxon>Symbiodinium</taxon>
    </lineage>
</organism>